<proteinExistence type="predicted"/>
<keyword evidence="2" id="KW-1185">Reference proteome</keyword>
<dbReference type="AlphaFoldDB" id="A0A838CXX8"/>
<protein>
    <recommendedName>
        <fullName evidence="3">YppG-like protein</fullName>
    </recommendedName>
</protein>
<evidence type="ECO:0008006" key="3">
    <source>
        <dbReference type="Google" id="ProtNLM"/>
    </source>
</evidence>
<accession>A0A838CXX8</accession>
<dbReference type="InterPro" id="IPR025555">
    <property type="entry name" value="YppG"/>
</dbReference>
<dbReference type="RefSeq" id="WP_181473835.1">
    <property type="nucleotide sequence ID" value="NZ_JACEFG010000004.1"/>
</dbReference>
<evidence type="ECO:0000313" key="1">
    <source>
        <dbReference type="EMBL" id="MBA2176784.1"/>
    </source>
</evidence>
<dbReference type="Proteomes" id="UP000571017">
    <property type="component" value="Unassembled WGS sequence"/>
</dbReference>
<comment type="caution">
    <text evidence="1">The sequence shown here is derived from an EMBL/GenBank/DDBJ whole genome shotgun (WGS) entry which is preliminary data.</text>
</comment>
<gene>
    <name evidence="1" type="ORF">H0266_17985</name>
</gene>
<name>A0A838CXX8_9BACI</name>
<reference evidence="1 2" key="1">
    <citation type="journal article" date="2004" name="Extremophiles">
        <title>Halobacillus locisalis sp. nov., a halophilic bacterium isolated from a marine solar saltern of the Yellow Sea in Korea.</title>
        <authorList>
            <person name="Yoon J.H."/>
            <person name="Kang K.H."/>
            <person name="Oh T.K."/>
            <person name="Park Y.H."/>
        </authorList>
    </citation>
    <scope>NUCLEOTIDE SEQUENCE [LARGE SCALE GENOMIC DNA]</scope>
    <source>
        <strain evidence="1 2">KCTC 3788</strain>
    </source>
</reference>
<sequence length="137" mass="15871">MYPNYYNQWQDWTRYQAAYVQGRSAYPNRYQNNGYHPQVNPQMYGYAPQGYGYQQQPYPYSYAYPGYTEPIDYGKQNPQAKGFQAGAIPKTMMNYFQDEQGQLDFDKMMSTTGQVMKTVKEVSPIVKGIGAFVKGIK</sequence>
<evidence type="ECO:0000313" key="2">
    <source>
        <dbReference type="Proteomes" id="UP000571017"/>
    </source>
</evidence>
<dbReference type="Pfam" id="PF14179">
    <property type="entry name" value="YppG"/>
    <property type="match status" value="1"/>
</dbReference>
<organism evidence="1 2">
    <name type="scientific">Halobacillus locisalis</name>
    <dbReference type="NCBI Taxonomy" id="220753"/>
    <lineage>
        <taxon>Bacteria</taxon>
        <taxon>Bacillati</taxon>
        <taxon>Bacillota</taxon>
        <taxon>Bacilli</taxon>
        <taxon>Bacillales</taxon>
        <taxon>Bacillaceae</taxon>
        <taxon>Halobacillus</taxon>
    </lineage>
</organism>
<dbReference type="EMBL" id="JACEFG010000004">
    <property type="protein sequence ID" value="MBA2176784.1"/>
    <property type="molecule type" value="Genomic_DNA"/>
</dbReference>